<evidence type="ECO:0000313" key="2">
    <source>
        <dbReference type="EMBL" id="PWK45117.1"/>
    </source>
</evidence>
<accession>A0A316FBA2</accession>
<organism evidence="2 3">
    <name type="scientific">Actinoplanes xinjiangensis</name>
    <dbReference type="NCBI Taxonomy" id="512350"/>
    <lineage>
        <taxon>Bacteria</taxon>
        <taxon>Bacillati</taxon>
        <taxon>Actinomycetota</taxon>
        <taxon>Actinomycetes</taxon>
        <taxon>Micromonosporales</taxon>
        <taxon>Micromonosporaceae</taxon>
        <taxon>Actinoplanes</taxon>
    </lineage>
</organism>
<sequence length="184" mass="19970">MPDHIYVARFGWTPRDLILLPACLVFITVGAIAVVDGQKRLVGVFGCALGAMYIFLSITAWVSRRVALAVTAEGITLGHIPPWPASTSALVPWSDIEGVVLWRQGKWWTSVRYIGVVRRAGAPPLPGSAKSPVLRGLNKAFARADLSEEAVSDSRQISFWRLDKARLTAAVNHFGPGVPIVDQT</sequence>
<gene>
    <name evidence="2" type="ORF">BC793_11191</name>
</gene>
<keyword evidence="1" id="KW-0472">Membrane</keyword>
<keyword evidence="3" id="KW-1185">Reference proteome</keyword>
<evidence type="ECO:0000256" key="1">
    <source>
        <dbReference type="SAM" id="Phobius"/>
    </source>
</evidence>
<evidence type="ECO:0000313" key="3">
    <source>
        <dbReference type="Proteomes" id="UP000245697"/>
    </source>
</evidence>
<reference evidence="2 3" key="1">
    <citation type="submission" date="2018-05" db="EMBL/GenBank/DDBJ databases">
        <title>Genomic Encyclopedia of Archaeal and Bacterial Type Strains, Phase II (KMG-II): from individual species to whole genera.</title>
        <authorList>
            <person name="Goeker M."/>
        </authorList>
    </citation>
    <scope>NUCLEOTIDE SEQUENCE [LARGE SCALE GENOMIC DNA]</scope>
    <source>
        <strain evidence="2 3">DSM 45184</strain>
    </source>
</reference>
<feature type="transmembrane region" description="Helical" evidence="1">
    <location>
        <begin position="17"/>
        <end position="35"/>
    </location>
</feature>
<evidence type="ECO:0008006" key="4">
    <source>
        <dbReference type="Google" id="ProtNLM"/>
    </source>
</evidence>
<proteinExistence type="predicted"/>
<dbReference type="EMBL" id="QGGR01000011">
    <property type="protein sequence ID" value="PWK45117.1"/>
    <property type="molecule type" value="Genomic_DNA"/>
</dbReference>
<keyword evidence="1" id="KW-0812">Transmembrane</keyword>
<keyword evidence="1" id="KW-1133">Transmembrane helix</keyword>
<name>A0A316FBA2_9ACTN</name>
<protein>
    <recommendedName>
        <fullName evidence="4">PH (Pleckstrin Homology) domain-containing protein</fullName>
    </recommendedName>
</protein>
<feature type="transmembrane region" description="Helical" evidence="1">
    <location>
        <begin position="42"/>
        <end position="62"/>
    </location>
</feature>
<dbReference type="Proteomes" id="UP000245697">
    <property type="component" value="Unassembled WGS sequence"/>
</dbReference>
<comment type="caution">
    <text evidence="2">The sequence shown here is derived from an EMBL/GenBank/DDBJ whole genome shotgun (WGS) entry which is preliminary data.</text>
</comment>
<dbReference type="AlphaFoldDB" id="A0A316FBA2"/>